<feature type="transmembrane region" description="Helical" evidence="4">
    <location>
        <begin position="931"/>
        <end position="955"/>
    </location>
</feature>
<dbReference type="PRINTS" id="PR00723">
    <property type="entry name" value="SUBTILISIN"/>
</dbReference>
<organism evidence="5 6">
    <name type="scientific">Aspergillus mulundensis</name>
    <dbReference type="NCBI Taxonomy" id="1810919"/>
    <lineage>
        <taxon>Eukaryota</taxon>
        <taxon>Fungi</taxon>
        <taxon>Dikarya</taxon>
        <taxon>Ascomycota</taxon>
        <taxon>Pezizomycotina</taxon>
        <taxon>Eurotiomycetes</taxon>
        <taxon>Eurotiomycetidae</taxon>
        <taxon>Eurotiales</taxon>
        <taxon>Aspergillaceae</taxon>
        <taxon>Aspergillus</taxon>
        <taxon>Aspergillus subgen. Nidulantes</taxon>
    </lineage>
</organism>
<evidence type="ECO:0000256" key="2">
    <source>
        <dbReference type="ARBA" id="ARBA00023145"/>
    </source>
</evidence>
<evidence type="ECO:0000313" key="5">
    <source>
        <dbReference type="EMBL" id="RDW68846.1"/>
    </source>
</evidence>
<keyword evidence="4" id="KW-0472">Membrane</keyword>
<dbReference type="RefSeq" id="XP_026600635.1">
    <property type="nucleotide sequence ID" value="XM_026750622.1"/>
</dbReference>
<evidence type="ECO:0000256" key="1">
    <source>
        <dbReference type="ARBA" id="ARBA00022729"/>
    </source>
</evidence>
<dbReference type="EMBL" id="PVWQ01000011">
    <property type="protein sequence ID" value="RDW68846.1"/>
    <property type="molecule type" value="Genomic_DNA"/>
</dbReference>
<proteinExistence type="predicted"/>
<name>A0A3D8R4E3_9EURO</name>
<evidence type="ECO:0000256" key="3">
    <source>
        <dbReference type="SAM" id="MobiDB-lite"/>
    </source>
</evidence>
<feature type="compositionally biased region" description="Polar residues" evidence="3">
    <location>
        <begin position="11"/>
        <end position="20"/>
    </location>
</feature>
<sequence length="1044" mass="118716">MDNSMDKETEVQPSSQSSTADEQEYDPVTANSTARDNETEGEDDDEEEAADTEDEEDEDDDDDEDDRQSVDSNPIHIELQGIVKSIKGFEIKDWTDPARLFGKGATRWLHIGEASEKTGDCILHFLMKDDDATPEQNKELAKTFKLIAKYHPRLLTLPNYENMTPLYIALIGLDHLDRLRVSRIKRSLFPAKLSERAEKRLAKAIATPCGSQNQNCLHLALKNKFRDSSLLEAMVQLASQKAINARDNSNWTSLHRAVDYRHSSEDTLKIVRQLIARGESRCGKFDDSQPRSTFDGYVTMDREELFVYEYHLKTRARMLAPAASATSSKLGSRKDVAREDKKRIESGERQLKDPKKAAETQEQPSKDAGDETPPKPGLARANTSLQRRTDGRAKLKHSADSRKKSSKNSSSKEAERRELWLGQIREELKLHCLRTRSIAQAERFLYGSNKEGIQLYFDYNGLPTENADAVTFYDNFKDTRFDEVLQYVEFPPVRLWKTEIPRGETFQRHKDLLQSKSGGRKDLLFFFAWLKDKKVKHIINLTVHDFVDPHDDEVIEACLTGFRVDVLDWLKPDLDPEMLCNAFPDVRELHLRWGGNNAILRAWGEPEGLRALKNLEHVYLYYNEASDCSPAKVERFKARFEMPASVSALAKDGDLEDKESILVPTITREADQVEQPLNIPKTRIRVSIRQSQTGETFREAGAIASPVVAPGQSTITVHKWLESIDTFNDKLRTLMTSLRMNSHKGDEVRVALIDDGVDFCEKEFCEKIMHGKSFAYCQHGNRREKQWYVSELGHGTVMAHMILRVCPMARIYPIKLDTFRTPKKKHMEIRTVSAIQGIEAAVRNEVQVIACLGQSNNRTKKRKLPDEGQYSGDHYPAAWGSHKFFRIGASQADGHPYSRVPVNQVHYLFPGVDVVRANKRGIKLRILEDNIAFTGSSVSTALAAGLAALVLWFAIIGAKYSQDENQTDGLDFTDVKKLQDIKDMKQAFQKLGAGRVPNDKFIEIWSVLERPTESLKDHHGHNKADVRESRRIIFNLARNLVTKS</sequence>
<comment type="caution">
    <text evidence="5">The sequence shown here is derived from an EMBL/GenBank/DDBJ whole genome shotgun (WGS) entry which is preliminary data.</text>
</comment>
<gene>
    <name evidence="5" type="ORF">DSM5745_08606</name>
</gene>
<feature type="compositionally biased region" description="Acidic residues" evidence="3">
    <location>
        <begin position="39"/>
        <end position="66"/>
    </location>
</feature>
<dbReference type="STRING" id="1810919.A0A3D8R4E3"/>
<dbReference type="GeneID" id="38118976"/>
<dbReference type="InterPro" id="IPR036770">
    <property type="entry name" value="Ankyrin_rpt-contain_sf"/>
</dbReference>
<keyword evidence="4" id="KW-0812">Transmembrane</keyword>
<evidence type="ECO:0008006" key="7">
    <source>
        <dbReference type="Google" id="ProtNLM"/>
    </source>
</evidence>
<dbReference type="GO" id="GO:0006508">
    <property type="term" value="P:proteolysis"/>
    <property type="evidence" value="ECO:0007669"/>
    <property type="project" value="InterPro"/>
</dbReference>
<keyword evidence="2" id="KW-0865">Zymogen</keyword>
<keyword evidence="6" id="KW-1185">Reference proteome</keyword>
<dbReference type="InterPro" id="IPR015500">
    <property type="entry name" value="Peptidase_S8_subtilisin-rel"/>
</dbReference>
<dbReference type="Proteomes" id="UP000256690">
    <property type="component" value="Unassembled WGS sequence"/>
</dbReference>
<protein>
    <recommendedName>
        <fullName evidence="7">Peptidase S8/S53 domain-containing protein</fullName>
    </recommendedName>
</protein>
<dbReference type="GO" id="GO:0004252">
    <property type="term" value="F:serine-type endopeptidase activity"/>
    <property type="evidence" value="ECO:0007669"/>
    <property type="project" value="InterPro"/>
</dbReference>
<dbReference type="InterPro" id="IPR036852">
    <property type="entry name" value="Peptidase_S8/S53_dom_sf"/>
</dbReference>
<feature type="compositionally biased region" description="Basic and acidic residues" evidence="3">
    <location>
        <begin position="332"/>
        <end position="373"/>
    </location>
</feature>
<feature type="region of interest" description="Disordered" evidence="3">
    <location>
        <begin position="1"/>
        <end position="76"/>
    </location>
</feature>
<feature type="compositionally biased region" description="Basic and acidic residues" evidence="3">
    <location>
        <begin position="387"/>
        <end position="403"/>
    </location>
</feature>
<dbReference type="OrthoDB" id="5386278at2759"/>
<feature type="region of interest" description="Disordered" evidence="3">
    <location>
        <begin position="320"/>
        <end position="416"/>
    </location>
</feature>
<reference evidence="5 6" key="1">
    <citation type="journal article" date="2018" name="IMA Fungus">
        <title>IMA Genome-F 9: Draft genome sequence of Annulohypoxylon stygium, Aspergillus mulundensis, Berkeleyomyces basicola (syn. Thielaviopsis basicola), Ceratocystis smalleyi, two Cercospora beticola strains, Coleophoma cylindrospora, Fusarium fracticaudum, Phialophora cf. hyalina, and Morchella septimelata.</title>
        <authorList>
            <person name="Wingfield B.D."/>
            <person name="Bills G.F."/>
            <person name="Dong Y."/>
            <person name="Huang W."/>
            <person name="Nel W.J."/>
            <person name="Swalarsk-Parry B.S."/>
            <person name="Vaghefi N."/>
            <person name="Wilken P.M."/>
            <person name="An Z."/>
            <person name="de Beer Z.W."/>
            <person name="De Vos L."/>
            <person name="Chen L."/>
            <person name="Duong T.A."/>
            <person name="Gao Y."/>
            <person name="Hammerbacher A."/>
            <person name="Kikkert J.R."/>
            <person name="Li Y."/>
            <person name="Li H."/>
            <person name="Li K."/>
            <person name="Li Q."/>
            <person name="Liu X."/>
            <person name="Ma X."/>
            <person name="Naidoo K."/>
            <person name="Pethybridge S.J."/>
            <person name="Sun J."/>
            <person name="Steenkamp E.T."/>
            <person name="van der Nest M.A."/>
            <person name="van Wyk S."/>
            <person name="Wingfield M.J."/>
            <person name="Xiong C."/>
            <person name="Yue Q."/>
            <person name="Zhang X."/>
        </authorList>
    </citation>
    <scope>NUCLEOTIDE SEQUENCE [LARGE SCALE GENOMIC DNA]</scope>
    <source>
        <strain evidence="5 6">DSM 5745</strain>
    </source>
</reference>
<dbReference type="SUPFAM" id="SSF48403">
    <property type="entry name" value="Ankyrin repeat"/>
    <property type="match status" value="1"/>
</dbReference>
<dbReference type="AlphaFoldDB" id="A0A3D8R4E3"/>
<keyword evidence="4" id="KW-1133">Transmembrane helix</keyword>
<dbReference type="Gene3D" id="3.40.50.200">
    <property type="entry name" value="Peptidase S8/S53 domain"/>
    <property type="match status" value="1"/>
</dbReference>
<dbReference type="SUPFAM" id="SSF52743">
    <property type="entry name" value="Subtilisin-like"/>
    <property type="match status" value="1"/>
</dbReference>
<dbReference type="Gene3D" id="1.25.40.20">
    <property type="entry name" value="Ankyrin repeat-containing domain"/>
    <property type="match status" value="1"/>
</dbReference>
<evidence type="ECO:0000256" key="4">
    <source>
        <dbReference type="SAM" id="Phobius"/>
    </source>
</evidence>
<feature type="compositionally biased region" description="Basic and acidic residues" evidence="3">
    <location>
        <begin position="1"/>
        <end position="10"/>
    </location>
</feature>
<evidence type="ECO:0000313" key="6">
    <source>
        <dbReference type="Proteomes" id="UP000256690"/>
    </source>
</evidence>
<accession>A0A3D8R4E3</accession>
<keyword evidence="1" id="KW-0732">Signal</keyword>